<reference evidence="1" key="1">
    <citation type="submission" date="2021-06" db="EMBL/GenBank/DDBJ databases">
        <authorList>
            <person name="Hodson N. C."/>
            <person name="Mongue J. A."/>
            <person name="Jaron S. K."/>
        </authorList>
    </citation>
    <scope>NUCLEOTIDE SEQUENCE</scope>
</reference>
<keyword evidence="2" id="KW-1185">Reference proteome</keyword>
<dbReference type="AlphaFoldDB" id="A0A8J2NSS2"/>
<dbReference type="OrthoDB" id="7444419at2759"/>
<comment type="caution">
    <text evidence="1">The sequence shown here is derived from an EMBL/GenBank/DDBJ whole genome shotgun (WGS) entry which is preliminary data.</text>
</comment>
<sequence length="270" mass="30840">MLIHPHPSLLDAPCRCEFRPCVEPIVDTNADQHQSTITSTISSTQGRNSHRHVASKSDGCGWVDIHIEISMVIVVRLDIGSVIPIPEIIDAELRDIHDLKIKFDEVARNLLARAGEDDNIENTRSNFNAEYQNIRNSLIQKKHDHLQDLKLPKLNIPEFNGDDKDWLNFQNVYIKNIHNNTKVPPKRKHGYLSTLLKEEALDLIKNLTISKLNYEKAWNIILLHYNDLKKAVVDIFKISQCTLANGSQKSYVENFNCKLSTTSLCAFIDH</sequence>
<dbReference type="Pfam" id="PF03564">
    <property type="entry name" value="DUF1759"/>
    <property type="match status" value="1"/>
</dbReference>
<name>A0A8J2NSS2_9HEXA</name>
<dbReference type="PANTHER" id="PTHR22954">
    <property type="entry name" value="RETROVIRAL PROTEASE-RELATED"/>
    <property type="match status" value="1"/>
</dbReference>
<organism evidence="1 2">
    <name type="scientific">Allacma fusca</name>
    <dbReference type="NCBI Taxonomy" id="39272"/>
    <lineage>
        <taxon>Eukaryota</taxon>
        <taxon>Metazoa</taxon>
        <taxon>Ecdysozoa</taxon>
        <taxon>Arthropoda</taxon>
        <taxon>Hexapoda</taxon>
        <taxon>Collembola</taxon>
        <taxon>Symphypleona</taxon>
        <taxon>Sminthuridae</taxon>
        <taxon>Allacma</taxon>
    </lineage>
</organism>
<evidence type="ECO:0000313" key="2">
    <source>
        <dbReference type="Proteomes" id="UP000708208"/>
    </source>
</evidence>
<protein>
    <submittedName>
        <fullName evidence="1">Uncharacterized protein</fullName>
    </submittedName>
</protein>
<dbReference type="PANTHER" id="PTHR22954:SF3">
    <property type="entry name" value="PROTEIN CBG08539"/>
    <property type="match status" value="1"/>
</dbReference>
<accession>A0A8J2NSS2</accession>
<dbReference type="InterPro" id="IPR005312">
    <property type="entry name" value="DUF1759"/>
</dbReference>
<gene>
    <name evidence="1" type="ORF">AFUS01_LOCUS13685</name>
</gene>
<dbReference type="Proteomes" id="UP000708208">
    <property type="component" value="Unassembled WGS sequence"/>
</dbReference>
<dbReference type="EMBL" id="CAJVCH010112481">
    <property type="protein sequence ID" value="CAG7724682.1"/>
    <property type="molecule type" value="Genomic_DNA"/>
</dbReference>
<proteinExistence type="predicted"/>
<evidence type="ECO:0000313" key="1">
    <source>
        <dbReference type="EMBL" id="CAG7724682.1"/>
    </source>
</evidence>